<dbReference type="PRINTS" id="PR00080">
    <property type="entry name" value="SDRFAMILY"/>
</dbReference>
<dbReference type="AlphaFoldDB" id="A0A5M6IFM8"/>
<dbReference type="InterPro" id="IPR036291">
    <property type="entry name" value="NAD(P)-bd_dom_sf"/>
</dbReference>
<organism evidence="4 5">
    <name type="scientific">Roseospira marina</name>
    <dbReference type="NCBI Taxonomy" id="140057"/>
    <lineage>
        <taxon>Bacteria</taxon>
        <taxon>Pseudomonadati</taxon>
        <taxon>Pseudomonadota</taxon>
        <taxon>Alphaproteobacteria</taxon>
        <taxon>Rhodospirillales</taxon>
        <taxon>Rhodospirillaceae</taxon>
        <taxon>Roseospira</taxon>
    </lineage>
</organism>
<dbReference type="OrthoDB" id="8477999at2"/>
<dbReference type="Gene3D" id="3.40.50.720">
    <property type="entry name" value="NAD(P)-binding Rossmann-like Domain"/>
    <property type="match status" value="1"/>
</dbReference>
<dbReference type="CDD" id="cd05374">
    <property type="entry name" value="17beta-HSD-like_SDR_c"/>
    <property type="match status" value="1"/>
</dbReference>
<proteinExistence type="inferred from homology"/>
<keyword evidence="2" id="KW-0560">Oxidoreductase</keyword>
<comment type="caution">
    <text evidence="4">The sequence shown here is derived from an EMBL/GenBank/DDBJ whole genome shotgun (WGS) entry which is preliminary data.</text>
</comment>
<evidence type="ECO:0000256" key="1">
    <source>
        <dbReference type="ARBA" id="ARBA00006484"/>
    </source>
</evidence>
<dbReference type="SUPFAM" id="SSF51735">
    <property type="entry name" value="NAD(P)-binding Rossmann-fold domains"/>
    <property type="match status" value="1"/>
</dbReference>
<evidence type="ECO:0000256" key="2">
    <source>
        <dbReference type="ARBA" id="ARBA00023002"/>
    </source>
</evidence>
<dbReference type="PANTHER" id="PTHR44169:SF6">
    <property type="entry name" value="NADPH-DEPENDENT 1-ACYLDIHYDROXYACETONE PHOSPHATE REDUCTASE"/>
    <property type="match status" value="1"/>
</dbReference>
<comment type="similarity">
    <text evidence="1 3">Belongs to the short-chain dehydrogenases/reductases (SDR) family.</text>
</comment>
<dbReference type="PRINTS" id="PR00081">
    <property type="entry name" value="GDHRDH"/>
</dbReference>
<dbReference type="GO" id="GO:0016491">
    <property type="term" value="F:oxidoreductase activity"/>
    <property type="evidence" value="ECO:0007669"/>
    <property type="project" value="UniProtKB-KW"/>
</dbReference>
<reference evidence="4 5" key="1">
    <citation type="submission" date="2019-09" db="EMBL/GenBank/DDBJ databases">
        <title>Genome sequence of Roseospira marina, one of the more divergent members of the non-sulfur purple photosynthetic bacterial family, the Rhodospirillaceae.</title>
        <authorList>
            <person name="Meyer T."/>
            <person name="Kyndt J."/>
        </authorList>
    </citation>
    <scope>NUCLEOTIDE SEQUENCE [LARGE SCALE GENOMIC DNA]</scope>
    <source>
        <strain evidence="4 5">DSM 15113</strain>
    </source>
</reference>
<evidence type="ECO:0000313" key="4">
    <source>
        <dbReference type="EMBL" id="KAA5606388.1"/>
    </source>
</evidence>
<dbReference type="Proteomes" id="UP000324065">
    <property type="component" value="Unassembled WGS sequence"/>
</dbReference>
<dbReference type="EMBL" id="VWPJ01000004">
    <property type="protein sequence ID" value="KAA5606388.1"/>
    <property type="molecule type" value="Genomic_DNA"/>
</dbReference>
<dbReference type="NCBIfam" id="NF004826">
    <property type="entry name" value="PRK06182.1"/>
    <property type="match status" value="1"/>
</dbReference>
<evidence type="ECO:0000256" key="3">
    <source>
        <dbReference type="RuleBase" id="RU000363"/>
    </source>
</evidence>
<name>A0A5M6IFM8_9PROT</name>
<protein>
    <submittedName>
        <fullName evidence="4">SDR family NAD(P)-dependent oxidoreductase</fullName>
    </submittedName>
</protein>
<keyword evidence="5" id="KW-1185">Reference proteome</keyword>
<evidence type="ECO:0000313" key="5">
    <source>
        <dbReference type="Proteomes" id="UP000324065"/>
    </source>
</evidence>
<dbReference type="Pfam" id="PF00106">
    <property type="entry name" value="adh_short"/>
    <property type="match status" value="1"/>
</dbReference>
<dbReference type="RefSeq" id="WP_150061457.1">
    <property type="nucleotide sequence ID" value="NZ_JACHII010000006.1"/>
</dbReference>
<gene>
    <name evidence="4" type="ORF">F1188_05820</name>
</gene>
<sequence length="274" mass="29957">MSKQKHKRVALITGASSGMGKDFALRLLEEGYVVYGAARRTERMQDIANKGGVVLAMDMTDEAAMRAGVDRIISEHGRIDLLINCAGYGQYGTLEEVPIELARRQFEVNLFGLARLTQLCLPHMRAQGGGRIVNISSIGGKMSTPLGGWYHASKFALEAFSDVLRNETRQFGIKVVVIEPGGIASEWRGIAADEAARHSGSGVYAGLVTAFAKAQAALGKQPGPKVITDLLMRALSSRRPKPRYVGGQMAMPILFLRRWLSDRMFDRVVMASFK</sequence>
<dbReference type="InterPro" id="IPR002347">
    <property type="entry name" value="SDR_fam"/>
</dbReference>
<dbReference type="PANTHER" id="PTHR44169">
    <property type="entry name" value="NADPH-DEPENDENT 1-ACYLDIHYDROXYACETONE PHOSPHATE REDUCTASE"/>
    <property type="match status" value="1"/>
</dbReference>
<accession>A0A5M6IFM8</accession>